<dbReference type="Proteomes" id="UP000663882">
    <property type="component" value="Unassembled WGS sequence"/>
</dbReference>
<name>A0A815KPE3_9BILA</name>
<proteinExistence type="predicted"/>
<protein>
    <submittedName>
        <fullName evidence="1">Uncharacterized protein</fullName>
    </submittedName>
</protein>
<comment type="caution">
    <text evidence="1">The sequence shown here is derived from an EMBL/GenBank/DDBJ whole genome shotgun (WGS) entry which is preliminary data.</text>
</comment>
<evidence type="ECO:0000313" key="1">
    <source>
        <dbReference type="EMBL" id="CAF1398308.1"/>
    </source>
</evidence>
<dbReference type="AlphaFoldDB" id="A0A815KPE3"/>
<gene>
    <name evidence="1" type="ORF">RFH988_LOCUS34709</name>
</gene>
<reference evidence="1" key="1">
    <citation type="submission" date="2021-02" db="EMBL/GenBank/DDBJ databases">
        <authorList>
            <person name="Nowell W R."/>
        </authorList>
    </citation>
    <scope>NUCLEOTIDE SEQUENCE</scope>
</reference>
<accession>A0A815KPE3</accession>
<dbReference type="EMBL" id="CAJNOO010004926">
    <property type="protein sequence ID" value="CAF1398308.1"/>
    <property type="molecule type" value="Genomic_DNA"/>
</dbReference>
<sequence length="156" mass="18108">MYLLYYSNLLATITHGTNSSLFRDVSFNGGVTNPDGVELKFIIFIQHRLRTSKKKNYVRALKNLLNDSIFYFFTTQHHTTTPTYTTSCSEDGTYSCRKFNHYIFFIYFIIACKLESRHVPDTNSILSLFNTRHHMSSIILNNGEKQLLAQLDFELG</sequence>
<organism evidence="1 2">
    <name type="scientific">Rotaria sordida</name>
    <dbReference type="NCBI Taxonomy" id="392033"/>
    <lineage>
        <taxon>Eukaryota</taxon>
        <taxon>Metazoa</taxon>
        <taxon>Spiralia</taxon>
        <taxon>Gnathifera</taxon>
        <taxon>Rotifera</taxon>
        <taxon>Eurotatoria</taxon>
        <taxon>Bdelloidea</taxon>
        <taxon>Philodinida</taxon>
        <taxon>Philodinidae</taxon>
        <taxon>Rotaria</taxon>
    </lineage>
</organism>
<evidence type="ECO:0000313" key="2">
    <source>
        <dbReference type="Proteomes" id="UP000663882"/>
    </source>
</evidence>
<dbReference type="OrthoDB" id="5590282at2759"/>